<organism evidence="1 2">
    <name type="scientific">Umbelopsis vinacea</name>
    <dbReference type="NCBI Taxonomy" id="44442"/>
    <lineage>
        <taxon>Eukaryota</taxon>
        <taxon>Fungi</taxon>
        <taxon>Fungi incertae sedis</taxon>
        <taxon>Mucoromycota</taxon>
        <taxon>Mucoromycotina</taxon>
        <taxon>Umbelopsidomycetes</taxon>
        <taxon>Umbelopsidales</taxon>
        <taxon>Umbelopsidaceae</taxon>
        <taxon>Umbelopsis</taxon>
    </lineage>
</organism>
<accession>A0A8H7Q825</accession>
<dbReference type="GO" id="GO:0070682">
    <property type="term" value="P:proteasome regulatory particle assembly"/>
    <property type="evidence" value="ECO:0007669"/>
    <property type="project" value="InterPro"/>
</dbReference>
<evidence type="ECO:0000313" key="1">
    <source>
        <dbReference type="EMBL" id="KAG2186859.1"/>
    </source>
</evidence>
<dbReference type="GO" id="GO:0030674">
    <property type="term" value="F:protein-macromolecule adaptor activity"/>
    <property type="evidence" value="ECO:0007669"/>
    <property type="project" value="TreeGrafter"/>
</dbReference>
<keyword evidence="2" id="KW-1185">Reference proteome</keyword>
<dbReference type="PANTHER" id="PTHR40422">
    <property type="entry name" value="TRANSLATION MACHINERY-ASSOCIATED PROTEIN 17"/>
    <property type="match status" value="1"/>
</dbReference>
<dbReference type="PANTHER" id="PTHR40422:SF1">
    <property type="entry name" value="TRANSLATION MACHINERY-ASSOCIATED PROTEIN 17"/>
    <property type="match status" value="1"/>
</dbReference>
<dbReference type="AlphaFoldDB" id="A0A8H7Q825"/>
<protein>
    <submittedName>
        <fullName evidence="1">Uncharacterized protein</fullName>
    </submittedName>
</protein>
<evidence type="ECO:0000313" key="2">
    <source>
        <dbReference type="Proteomes" id="UP000612746"/>
    </source>
</evidence>
<comment type="caution">
    <text evidence="1">The sequence shown here is derived from an EMBL/GenBank/DDBJ whole genome shotgun (WGS) entry which is preliminary data.</text>
</comment>
<dbReference type="OrthoDB" id="548474at2759"/>
<reference evidence="1" key="1">
    <citation type="submission" date="2020-12" db="EMBL/GenBank/DDBJ databases">
        <title>Metabolic potential, ecology and presence of endohyphal bacteria is reflected in genomic diversity of Mucoromycotina.</title>
        <authorList>
            <person name="Muszewska A."/>
            <person name="Okrasinska A."/>
            <person name="Steczkiewicz K."/>
            <person name="Drgas O."/>
            <person name="Orlowska M."/>
            <person name="Perlinska-Lenart U."/>
            <person name="Aleksandrzak-Piekarczyk T."/>
            <person name="Szatraj K."/>
            <person name="Zielenkiewicz U."/>
            <person name="Pilsyk S."/>
            <person name="Malc E."/>
            <person name="Mieczkowski P."/>
            <person name="Kruszewska J.S."/>
            <person name="Biernat P."/>
            <person name="Pawlowska J."/>
        </authorList>
    </citation>
    <scope>NUCLEOTIDE SEQUENCE</scope>
    <source>
        <strain evidence="1">WA0000051536</strain>
    </source>
</reference>
<dbReference type="EMBL" id="JAEPRA010000004">
    <property type="protein sequence ID" value="KAG2186859.1"/>
    <property type="molecule type" value="Genomic_DNA"/>
</dbReference>
<gene>
    <name evidence="1" type="ORF">INT44_003086</name>
</gene>
<proteinExistence type="predicted"/>
<name>A0A8H7Q825_9FUNG</name>
<dbReference type="Proteomes" id="UP000612746">
    <property type="component" value="Unassembled WGS sequence"/>
</dbReference>
<sequence length="106" mass="12234">MNTTLTELEKLPTETILAEIGRLQNSNKHLIRSNAEMQEFDPALNDSDLKQAVNENEQVILRQQEQMHNFIELIRQRLGDHAAQEIASTVEEYRKQDEDLVSGVFL</sequence>
<dbReference type="InterPro" id="IPR038966">
    <property type="entry name" value="TMA17"/>
</dbReference>